<accession>A0A2G9S2Z1</accession>
<keyword evidence="3" id="KW-1185">Reference proteome</keyword>
<gene>
    <name evidence="2" type="ORF">AB205_0069910</name>
</gene>
<name>A0A2G9S2Z1_AQUCT</name>
<dbReference type="EMBL" id="KV929591">
    <property type="protein sequence ID" value="PIO33813.1"/>
    <property type="molecule type" value="Genomic_DNA"/>
</dbReference>
<sequence length="79" mass="8886">MIGDSDTPSSAHRSYVLHTRVALYIHCACVKLLPPLTFFLVNSPPLLVRCNGEEHMVETQQVRANYSNEEEESPEPETS</sequence>
<evidence type="ECO:0000313" key="3">
    <source>
        <dbReference type="Proteomes" id="UP000228934"/>
    </source>
</evidence>
<dbReference type="Proteomes" id="UP000228934">
    <property type="component" value="Unassembled WGS sequence"/>
</dbReference>
<dbReference type="AlphaFoldDB" id="A0A2G9S2Z1"/>
<evidence type="ECO:0000313" key="2">
    <source>
        <dbReference type="EMBL" id="PIO33813.1"/>
    </source>
</evidence>
<feature type="region of interest" description="Disordered" evidence="1">
    <location>
        <begin position="60"/>
        <end position="79"/>
    </location>
</feature>
<reference evidence="3" key="1">
    <citation type="journal article" date="2017" name="Nat. Commun.">
        <title>The North American bullfrog draft genome provides insight into hormonal regulation of long noncoding RNA.</title>
        <authorList>
            <person name="Hammond S.A."/>
            <person name="Warren R.L."/>
            <person name="Vandervalk B.P."/>
            <person name="Kucuk E."/>
            <person name="Khan H."/>
            <person name="Gibb E.A."/>
            <person name="Pandoh P."/>
            <person name="Kirk H."/>
            <person name="Zhao Y."/>
            <person name="Jones M."/>
            <person name="Mungall A.J."/>
            <person name="Coope R."/>
            <person name="Pleasance S."/>
            <person name="Moore R.A."/>
            <person name="Holt R.A."/>
            <person name="Round J.M."/>
            <person name="Ohora S."/>
            <person name="Walle B.V."/>
            <person name="Veldhoen N."/>
            <person name="Helbing C.C."/>
            <person name="Birol I."/>
        </authorList>
    </citation>
    <scope>NUCLEOTIDE SEQUENCE [LARGE SCALE GENOMIC DNA]</scope>
</reference>
<proteinExistence type="predicted"/>
<feature type="compositionally biased region" description="Acidic residues" evidence="1">
    <location>
        <begin position="68"/>
        <end position="79"/>
    </location>
</feature>
<protein>
    <submittedName>
        <fullName evidence="2">Uncharacterized protein</fullName>
    </submittedName>
</protein>
<organism evidence="2 3">
    <name type="scientific">Aquarana catesbeiana</name>
    <name type="common">American bullfrog</name>
    <name type="synonym">Rana catesbeiana</name>
    <dbReference type="NCBI Taxonomy" id="8400"/>
    <lineage>
        <taxon>Eukaryota</taxon>
        <taxon>Metazoa</taxon>
        <taxon>Chordata</taxon>
        <taxon>Craniata</taxon>
        <taxon>Vertebrata</taxon>
        <taxon>Euteleostomi</taxon>
        <taxon>Amphibia</taxon>
        <taxon>Batrachia</taxon>
        <taxon>Anura</taxon>
        <taxon>Neobatrachia</taxon>
        <taxon>Ranoidea</taxon>
        <taxon>Ranidae</taxon>
        <taxon>Aquarana</taxon>
    </lineage>
</organism>
<evidence type="ECO:0000256" key="1">
    <source>
        <dbReference type="SAM" id="MobiDB-lite"/>
    </source>
</evidence>